<dbReference type="RefSeq" id="WP_283425239.1">
    <property type="nucleotide sequence ID" value="NZ_FXTY01000002.1"/>
</dbReference>
<evidence type="ECO:0000259" key="4">
    <source>
        <dbReference type="Pfam" id="PF22725"/>
    </source>
</evidence>
<dbReference type="Pfam" id="PF01408">
    <property type="entry name" value="GFO_IDH_MocA"/>
    <property type="match status" value="1"/>
</dbReference>
<dbReference type="SUPFAM" id="SSF51735">
    <property type="entry name" value="NAD(P)-binding Rossmann-fold domains"/>
    <property type="match status" value="1"/>
</dbReference>
<protein>
    <submittedName>
        <fullName evidence="5">Predicted dehydrogenase</fullName>
    </submittedName>
</protein>
<dbReference type="InterPro" id="IPR050984">
    <property type="entry name" value="Gfo/Idh/MocA_domain"/>
</dbReference>
<evidence type="ECO:0000313" key="5">
    <source>
        <dbReference type="EMBL" id="SMP13464.1"/>
    </source>
</evidence>
<keyword evidence="2" id="KW-0560">Oxidoreductase</keyword>
<name>A0ABY1NMB0_9RHOB</name>
<organism evidence="5 6">
    <name type="scientific">Shimia sagamensis</name>
    <dbReference type="NCBI Taxonomy" id="1566352"/>
    <lineage>
        <taxon>Bacteria</taxon>
        <taxon>Pseudomonadati</taxon>
        <taxon>Pseudomonadota</taxon>
        <taxon>Alphaproteobacteria</taxon>
        <taxon>Rhodobacterales</taxon>
        <taxon>Roseobacteraceae</taxon>
    </lineage>
</organism>
<dbReference type="Gene3D" id="3.40.50.720">
    <property type="entry name" value="NAD(P)-binding Rossmann-like Domain"/>
    <property type="match status" value="1"/>
</dbReference>
<evidence type="ECO:0000313" key="6">
    <source>
        <dbReference type="Proteomes" id="UP001157961"/>
    </source>
</evidence>
<dbReference type="PANTHER" id="PTHR22604">
    <property type="entry name" value="OXIDOREDUCTASES"/>
    <property type="match status" value="1"/>
</dbReference>
<comment type="similarity">
    <text evidence="1">Belongs to the Gfo/Idh/MocA family.</text>
</comment>
<dbReference type="InterPro" id="IPR055170">
    <property type="entry name" value="GFO_IDH_MocA-like_dom"/>
</dbReference>
<evidence type="ECO:0000259" key="3">
    <source>
        <dbReference type="Pfam" id="PF01408"/>
    </source>
</evidence>
<evidence type="ECO:0000256" key="2">
    <source>
        <dbReference type="ARBA" id="ARBA00023002"/>
    </source>
</evidence>
<dbReference type="Pfam" id="PF22725">
    <property type="entry name" value="GFO_IDH_MocA_C3"/>
    <property type="match status" value="1"/>
</dbReference>
<evidence type="ECO:0000256" key="1">
    <source>
        <dbReference type="ARBA" id="ARBA00010928"/>
    </source>
</evidence>
<dbReference type="EMBL" id="FXTY01000002">
    <property type="protein sequence ID" value="SMP13464.1"/>
    <property type="molecule type" value="Genomic_DNA"/>
</dbReference>
<reference evidence="5 6" key="1">
    <citation type="submission" date="2017-05" db="EMBL/GenBank/DDBJ databases">
        <authorList>
            <person name="Varghese N."/>
            <person name="Submissions S."/>
        </authorList>
    </citation>
    <scope>NUCLEOTIDE SEQUENCE [LARGE SCALE GENOMIC DNA]</scope>
    <source>
        <strain evidence="5 6">DSM 29734</strain>
    </source>
</reference>
<dbReference type="InterPro" id="IPR036291">
    <property type="entry name" value="NAD(P)-bd_dom_sf"/>
</dbReference>
<gene>
    <name evidence="5" type="ORF">SAMN06265373_102504</name>
</gene>
<keyword evidence="6" id="KW-1185">Reference proteome</keyword>
<dbReference type="Proteomes" id="UP001157961">
    <property type="component" value="Unassembled WGS sequence"/>
</dbReference>
<feature type="domain" description="Gfo/Idh/MocA-like oxidoreductase N-terminal" evidence="3">
    <location>
        <begin position="6"/>
        <end position="121"/>
    </location>
</feature>
<proteinExistence type="inferred from homology"/>
<sequence>MTTSPVRWGILGAANFAKTTMGPAIHAATSAELAAVASSSAEKVAGFAAFAPGVRHHESYEGMLNDPDIDAIYVPLPNHLHVEWGIKALEAGKSVLIEKPVGMDVAEIDRLIAARDAAGLLAAEAYMIVHHPQWQRAKALLADGTIGKLVHVNGAFSFFNNDTGNIRNQAASGGGGLRDIGVYVLGGVRFVTGQEPVQLDYARVQWEHGVDTFADMGFAFEGFTYQAYTSIRSAPRQEMHFHGEKGLMTLTCPFNAGKFDQAELHLSMPDQTVRIERFPVVNQYVQQVEAFGRAIRTGETYAWPLEQAQGTQMMMDQVLAQG</sequence>
<dbReference type="Gene3D" id="3.30.360.10">
    <property type="entry name" value="Dihydrodipicolinate Reductase, domain 2"/>
    <property type="match status" value="1"/>
</dbReference>
<dbReference type="InterPro" id="IPR000683">
    <property type="entry name" value="Gfo/Idh/MocA-like_OxRdtase_N"/>
</dbReference>
<dbReference type="PANTHER" id="PTHR22604:SF105">
    <property type="entry name" value="TRANS-1,2-DIHYDROBENZENE-1,2-DIOL DEHYDROGENASE"/>
    <property type="match status" value="1"/>
</dbReference>
<accession>A0ABY1NMB0</accession>
<dbReference type="SUPFAM" id="SSF55347">
    <property type="entry name" value="Glyceraldehyde-3-phosphate dehydrogenase-like, C-terminal domain"/>
    <property type="match status" value="1"/>
</dbReference>
<comment type="caution">
    <text evidence="5">The sequence shown here is derived from an EMBL/GenBank/DDBJ whole genome shotgun (WGS) entry which is preliminary data.</text>
</comment>
<feature type="domain" description="GFO/IDH/MocA-like oxidoreductase" evidence="4">
    <location>
        <begin position="134"/>
        <end position="247"/>
    </location>
</feature>